<organism evidence="4 5">
    <name type="scientific">Penicillium canescens</name>
    <dbReference type="NCBI Taxonomy" id="5083"/>
    <lineage>
        <taxon>Eukaryota</taxon>
        <taxon>Fungi</taxon>
        <taxon>Dikarya</taxon>
        <taxon>Ascomycota</taxon>
        <taxon>Pezizomycotina</taxon>
        <taxon>Eurotiomycetes</taxon>
        <taxon>Eurotiomycetidae</taxon>
        <taxon>Eurotiales</taxon>
        <taxon>Aspergillaceae</taxon>
        <taxon>Penicillium</taxon>
    </lineage>
</organism>
<dbReference type="CDD" id="cd14688">
    <property type="entry name" value="bZIP_YAP"/>
    <property type="match status" value="1"/>
</dbReference>
<comment type="caution">
    <text evidence="4">The sequence shown here is derived from an EMBL/GenBank/DDBJ whole genome shotgun (WGS) entry which is preliminary data.</text>
</comment>
<keyword evidence="2" id="KW-0539">Nucleus</keyword>
<dbReference type="Gene3D" id="1.20.5.170">
    <property type="match status" value="1"/>
</dbReference>
<dbReference type="InterPro" id="IPR050936">
    <property type="entry name" value="AP-1-like"/>
</dbReference>
<dbReference type="InterPro" id="IPR046347">
    <property type="entry name" value="bZIP_sf"/>
</dbReference>
<dbReference type="PANTHER" id="PTHR40621:SF6">
    <property type="entry name" value="AP-1-LIKE TRANSCRIPTION FACTOR YAP1-RELATED"/>
    <property type="match status" value="1"/>
</dbReference>
<evidence type="ECO:0000313" key="4">
    <source>
        <dbReference type="EMBL" id="KAJ6057170.1"/>
    </source>
</evidence>
<dbReference type="Proteomes" id="UP001219568">
    <property type="component" value="Unassembled WGS sequence"/>
</dbReference>
<dbReference type="PANTHER" id="PTHR40621">
    <property type="entry name" value="TRANSCRIPTION FACTOR KAPC-RELATED"/>
    <property type="match status" value="1"/>
</dbReference>
<dbReference type="GO" id="GO:0000976">
    <property type="term" value="F:transcription cis-regulatory region binding"/>
    <property type="evidence" value="ECO:0007669"/>
    <property type="project" value="InterPro"/>
</dbReference>
<dbReference type="GO" id="GO:0090575">
    <property type="term" value="C:RNA polymerase II transcription regulator complex"/>
    <property type="evidence" value="ECO:0007669"/>
    <property type="project" value="TreeGrafter"/>
</dbReference>
<evidence type="ECO:0000313" key="5">
    <source>
        <dbReference type="Proteomes" id="UP001219568"/>
    </source>
</evidence>
<reference evidence="4" key="1">
    <citation type="journal article" date="2023" name="IMA Fungus">
        <title>Comparative genomic study of the Penicillium genus elucidates a diverse pangenome and 15 lateral gene transfer events.</title>
        <authorList>
            <person name="Petersen C."/>
            <person name="Sorensen T."/>
            <person name="Nielsen M.R."/>
            <person name="Sondergaard T.E."/>
            <person name="Sorensen J.L."/>
            <person name="Fitzpatrick D.A."/>
            <person name="Frisvad J.C."/>
            <person name="Nielsen K.L."/>
        </authorList>
    </citation>
    <scope>NUCLEOTIDE SEQUENCE</scope>
    <source>
        <strain evidence="4">IBT 15450</strain>
    </source>
</reference>
<gene>
    <name evidence="4" type="ORF">N7460_000444</name>
</gene>
<protein>
    <recommendedName>
        <fullName evidence="6">BZIP domain-containing protein</fullName>
    </recommendedName>
</protein>
<feature type="compositionally biased region" description="Basic and acidic residues" evidence="3">
    <location>
        <begin position="11"/>
        <end position="21"/>
    </location>
</feature>
<comment type="subcellular location">
    <subcellularLocation>
        <location evidence="1">Nucleus</location>
    </subcellularLocation>
</comment>
<feature type="region of interest" description="Disordered" evidence="3">
    <location>
        <begin position="1"/>
        <end position="21"/>
    </location>
</feature>
<proteinExistence type="predicted"/>
<dbReference type="SUPFAM" id="SSF57959">
    <property type="entry name" value="Leucine zipper domain"/>
    <property type="match status" value="1"/>
</dbReference>
<name>A0AAD6IMN2_PENCN</name>
<keyword evidence="5" id="KW-1185">Reference proteome</keyword>
<dbReference type="EMBL" id="JAQJZL010000001">
    <property type="protein sequence ID" value="KAJ6057170.1"/>
    <property type="molecule type" value="Genomic_DNA"/>
</dbReference>
<sequence length="345" mass="38816">MKKAFTFLPGHRQDSDSGTEVKFKFPRSTSSTLFRRREQLRKAQRTHRLRKDQYFKNLESEVLRLRANEVNLVIQVQNLRNQVDVLQGIVKKHDQSIISAPFCATEGNRPDPLPSKTPFHVHGNVQDGISSWASKPDMDFERTDAYIDLSSESICAPIKSNNSTDSHGQPAGLTNDPPPDQLFSSPSRTALVQSKDSQLLCANKPFNQKMTDMGMEFILALEHPCLPHLDRHPDKPNGHALLASATFIRSNSHQCAPPSHKPALIFDRLLALSEELVLEDELSPTQAWFHLVQQPWTSRLDLDILRRLSSSLLKLIKCHGFGAVMRRDEFEAILVQASSTIGLGD</sequence>
<dbReference type="GO" id="GO:0001228">
    <property type="term" value="F:DNA-binding transcription activator activity, RNA polymerase II-specific"/>
    <property type="evidence" value="ECO:0007669"/>
    <property type="project" value="TreeGrafter"/>
</dbReference>
<accession>A0AAD6IMN2</accession>
<evidence type="ECO:0000256" key="3">
    <source>
        <dbReference type="SAM" id="MobiDB-lite"/>
    </source>
</evidence>
<feature type="region of interest" description="Disordered" evidence="3">
    <location>
        <begin position="157"/>
        <end position="187"/>
    </location>
</feature>
<reference evidence="4" key="2">
    <citation type="submission" date="2023-01" db="EMBL/GenBank/DDBJ databases">
        <authorList>
            <person name="Petersen C."/>
        </authorList>
    </citation>
    <scope>NUCLEOTIDE SEQUENCE</scope>
    <source>
        <strain evidence="4">IBT 15450</strain>
    </source>
</reference>
<evidence type="ECO:0000256" key="1">
    <source>
        <dbReference type="ARBA" id="ARBA00004123"/>
    </source>
</evidence>
<evidence type="ECO:0008006" key="6">
    <source>
        <dbReference type="Google" id="ProtNLM"/>
    </source>
</evidence>
<dbReference type="AlphaFoldDB" id="A0AAD6IMN2"/>
<evidence type="ECO:0000256" key="2">
    <source>
        <dbReference type="ARBA" id="ARBA00023242"/>
    </source>
</evidence>